<dbReference type="Pfam" id="PF08386">
    <property type="entry name" value="Abhydrolase_4"/>
    <property type="match status" value="1"/>
</dbReference>
<feature type="domain" description="Peptidase S33 tripeptidyl aminopeptidase-like C-terminal" evidence="5">
    <location>
        <begin position="442"/>
        <end position="542"/>
    </location>
</feature>
<dbReference type="PANTHER" id="PTHR43248:SF29">
    <property type="entry name" value="TRIPEPTIDYL AMINOPEPTIDASE"/>
    <property type="match status" value="1"/>
</dbReference>
<dbReference type="SUPFAM" id="SSF53474">
    <property type="entry name" value="alpha/beta-Hydrolases"/>
    <property type="match status" value="1"/>
</dbReference>
<evidence type="ECO:0000256" key="3">
    <source>
        <dbReference type="ARBA" id="ARBA00022801"/>
    </source>
</evidence>
<keyword evidence="2" id="KW-0732">Signal</keyword>
<dbReference type="Pfam" id="PF00561">
    <property type="entry name" value="Abhydrolase_1"/>
    <property type="match status" value="1"/>
</dbReference>
<evidence type="ECO:0000313" key="6">
    <source>
        <dbReference type="EMBL" id="REH39414.1"/>
    </source>
</evidence>
<evidence type="ECO:0000259" key="4">
    <source>
        <dbReference type="Pfam" id="PF00561"/>
    </source>
</evidence>
<dbReference type="EMBL" id="QUNO01000013">
    <property type="protein sequence ID" value="REH39414.1"/>
    <property type="molecule type" value="Genomic_DNA"/>
</dbReference>
<evidence type="ECO:0000256" key="1">
    <source>
        <dbReference type="ARBA" id="ARBA00010088"/>
    </source>
</evidence>
<evidence type="ECO:0000256" key="2">
    <source>
        <dbReference type="ARBA" id="ARBA00022729"/>
    </source>
</evidence>
<organism evidence="6 7">
    <name type="scientific">Kutzneria buriramensis</name>
    <dbReference type="NCBI Taxonomy" id="1045776"/>
    <lineage>
        <taxon>Bacteria</taxon>
        <taxon>Bacillati</taxon>
        <taxon>Actinomycetota</taxon>
        <taxon>Actinomycetes</taxon>
        <taxon>Pseudonocardiales</taxon>
        <taxon>Pseudonocardiaceae</taxon>
        <taxon>Kutzneria</taxon>
    </lineage>
</organism>
<dbReference type="Gene3D" id="3.40.50.1820">
    <property type="entry name" value="alpha/beta hydrolase"/>
    <property type="match status" value="1"/>
</dbReference>
<name>A0A3E0H8D8_9PSEU</name>
<reference evidence="6 7" key="1">
    <citation type="submission" date="2018-08" db="EMBL/GenBank/DDBJ databases">
        <title>Genomic Encyclopedia of Archaeal and Bacterial Type Strains, Phase II (KMG-II): from individual species to whole genera.</title>
        <authorList>
            <person name="Goeker M."/>
        </authorList>
    </citation>
    <scope>NUCLEOTIDE SEQUENCE [LARGE SCALE GENOMIC DNA]</scope>
    <source>
        <strain evidence="6 7">DSM 45791</strain>
    </source>
</reference>
<dbReference type="GO" id="GO:0016787">
    <property type="term" value="F:hydrolase activity"/>
    <property type="evidence" value="ECO:0007669"/>
    <property type="project" value="UniProtKB-KW"/>
</dbReference>
<dbReference type="InterPro" id="IPR051601">
    <property type="entry name" value="Serine_prot/Carboxylest_S33"/>
</dbReference>
<protein>
    <submittedName>
        <fullName evidence="6">TAP-like protein</fullName>
    </submittedName>
</protein>
<sequence>MVTDGWLVCQGLRAHEHGRRERCNLRGVLVHARKLALAVTCASVALVGAPAVASAAGDPFAGYENQQLTWGACPFPTEPGAKDAQCAMVTVPRDWAAPTGGVDMQVSISRVKASGASLGPILINPGGPGGQGTGLAGILAALEPTVGARYDFIGMDPRGTGHEGDTTAAGAPIACQVPTGRLPQDPLDARDRSAKSIAEHQQIPRAVAEACQSVAESPFLTTWQTAHDMELIRQLLGAPKLNYLGYSYGSWLGAKYASLFPGSAGKIVLDSSVNWQGRLEADFEDFPVIDQRQFDQVYVPWLTRTQPDVFGATPDAVRQKWEQVRAYYKSQGVSGDRYDDVWVGMGSKFAWLQATQIFQAGIKALGGATPASSELQRQLDAQAQTTFGKPAAAVTAQDVKAVIPPDYVAVEDVRYAVACGDQPTRSAAWYKGLSDRQGPKYPLFGWQYGISETCGFWSDAPRQTLPTLPASVAKNVLVVQGEFDPQTGYEQAHAAVKAAPGVSLISVDDSPYHGQYALTANPCVDGMVNVFLLDNSRPGSNTCPGVPLIGETEVFPVPGPVKSPAAQSFGSFAQVSGPAALREHAQEFIRRTNALR</sequence>
<proteinExistence type="inferred from homology"/>
<evidence type="ECO:0000259" key="5">
    <source>
        <dbReference type="Pfam" id="PF08386"/>
    </source>
</evidence>
<dbReference type="InterPro" id="IPR000073">
    <property type="entry name" value="AB_hydrolase_1"/>
</dbReference>
<gene>
    <name evidence="6" type="ORF">BCF44_113269</name>
</gene>
<accession>A0A3E0H8D8</accession>
<dbReference type="Proteomes" id="UP000256269">
    <property type="component" value="Unassembled WGS sequence"/>
</dbReference>
<dbReference type="InterPro" id="IPR029058">
    <property type="entry name" value="AB_hydrolase_fold"/>
</dbReference>
<keyword evidence="3" id="KW-0378">Hydrolase</keyword>
<comment type="similarity">
    <text evidence="1">Belongs to the peptidase S33 family.</text>
</comment>
<dbReference type="AlphaFoldDB" id="A0A3E0H8D8"/>
<evidence type="ECO:0000313" key="7">
    <source>
        <dbReference type="Proteomes" id="UP000256269"/>
    </source>
</evidence>
<dbReference type="InterPro" id="IPR013595">
    <property type="entry name" value="Pept_S33_TAP-like_C"/>
</dbReference>
<feature type="domain" description="AB hydrolase-1" evidence="4">
    <location>
        <begin position="120"/>
        <end position="322"/>
    </location>
</feature>
<dbReference type="PANTHER" id="PTHR43248">
    <property type="entry name" value="2-SUCCINYL-6-HYDROXY-2,4-CYCLOHEXADIENE-1-CARBOXYLATE SYNTHASE"/>
    <property type="match status" value="1"/>
</dbReference>
<keyword evidence="7" id="KW-1185">Reference proteome</keyword>
<comment type="caution">
    <text evidence="6">The sequence shown here is derived from an EMBL/GenBank/DDBJ whole genome shotgun (WGS) entry which is preliminary data.</text>
</comment>